<dbReference type="AlphaFoldDB" id="A0A927GHL8"/>
<organism evidence="2 3">
    <name type="scientific">Spirosoma validum</name>
    <dbReference type="NCBI Taxonomy" id="2771355"/>
    <lineage>
        <taxon>Bacteria</taxon>
        <taxon>Pseudomonadati</taxon>
        <taxon>Bacteroidota</taxon>
        <taxon>Cytophagia</taxon>
        <taxon>Cytophagales</taxon>
        <taxon>Cytophagaceae</taxon>
        <taxon>Spirosoma</taxon>
    </lineage>
</organism>
<keyword evidence="3" id="KW-1185">Reference proteome</keyword>
<evidence type="ECO:0000256" key="1">
    <source>
        <dbReference type="SAM" id="MobiDB-lite"/>
    </source>
</evidence>
<dbReference type="EMBL" id="JACXAA010000035">
    <property type="protein sequence ID" value="MBD2757853.1"/>
    <property type="molecule type" value="Genomic_DNA"/>
</dbReference>
<feature type="compositionally biased region" description="Pro residues" evidence="1">
    <location>
        <begin position="131"/>
        <end position="140"/>
    </location>
</feature>
<gene>
    <name evidence="2" type="ORF">IC230_33640</name>
</gene>
<feature type="region of interest" description="Disordered" evidence="1">
    <location>
        <begin position="130"/>
        <end position="155"/>
    </location>
</feature>
<sequence length="276" mass="31921">MQLSRTIARQRLANSATSFFTNLASIKQPNYIWLAVCLLLHAQMGKAQFDQTTQQTVADSSRGYWRLKTEAASRTTLIQFFGPNNQLLYVENLPEKWVKLSRKNQKQFDQLLEQLLANQLVTSRIKTEILPPTPELPTPPNVTVRSNSPQNAPSADATYRVHAYVNSIGKLYLIVDNPERLRYKILVADQRDRTLYEEFTNHDQYRRKLDLSALPQDSYQVVVQIDNKPFIYNIRRQDTRFAYSIQPPNSVVRKEATNEQNQAEKKPLLMPVNIDL</sequence>
<name>A0A927GHL8_9BACT</name>
<evidence type="ECO:0000313" key="3">
    <source>
        <dbReference type="Proteomes" id="UP000653797"/>
    </source>
</evidence>
<accession>A0A927GHL8</accession>
<feature type="compositionally biased region" description="Polar residues" evidence="1">
    <location>
        <begin position="141"/>
        <end position="153"/>
    </location>
</feature>
<protein>
    <submittedName>
        <fullName evidence="2">Uncharacterized protein</fullName>
    </submittedName>
</protein>
<dbReference type="RefSeq" id="WP_191043475.1">
    <property type="nucleotide sequence ID" value="NZ_JACXAA010000035.1"/>
</dbReference>
<comment type="caution">
    <text evidence="2">The sequence shown here is derived from an EMBL/GenBank/DDBJ whole genome shotgun (WGS) entry which is preliminary data.</text>
</comment>
<evidence type="ECO:0000313" key="2">
    <source>
        <dbReference type="EMBL" id="MBD2757853.1"/>
    </source>
</evidence>
<proteinExistence type="predicted"/>
<reference evidence="2" key="1">
    <citation type="submission" date="2020-09" db="EMBL/GenBank/DDBJ databases">
        <authorList>
            <person name="Kim M.K."/>
        </authorList>
    </citation>
    <scope>NUCLEOTIDE SEQUENCE</scope>
    <source>
        <strain evidence="2">BT704</strain>
    </source>
</reference>
<dbReference type="Proteomes" id="UP000653797">
    <property type="component" value="Unassembled WGS sequence"/>
</dbReference>